<dbReference type="AlphaFoldDB" id="A0A3P8DRG5"/>
<evidence type="ECO:0000313" key="2">
    <source>
        <dbReference type="Proteomes" id="UP000050761"/>
    </source>
</evidence>
<evidence type="ECO:0000313" key="1">
    <source>
        <dbReference type="EMBL" id="VDO98255.1"/>
    </source>
</evidence>
<name>A0A3P8DRG5_HELPZ</name>
<gene>
    <name evidence="1" type="ORF">HPBE_LOCUS14035</name>
</gene>
<protein>
    <submittedName>
        <fullName evidence="1 3">Uncharacterized protein</fullName>
    </submittedName>
</protein>
<reference evidence="1 2" key="1">
    <citation type="submission" date="2018-11" db="EMBL/GenBank/DDBJ databases">
        <authorList>
            <consortium name="Pathogen Informatics"/>
        </authorList>
    </citation>
    <scope>NUCLEOTIDE SEQUENCE [LARGE SCALE GENOMIC DNA]</scope>
</reference>
<proteinExistence type="predicted"/>
<evidence type="ECO:0000313" key="3">
    <source>
        <dbReference type="WBParaSite" id="HPBE_0001403401-mRNA-1"/>
    </source>
</evidence>
<dbReference type="EMBL" id="UZAH01028177">
    <property type="protein sequence ID" value="VDO98255.1"/>
    <property type="molecule type" value="Genomic_DNA"/>
</dbReference>
<organism evidence="1">
    <name type="scientific">Heligmosomoides polygyrus</name>
    <name type="common">Parasitic roundworm</name>
    <dbReference type="NCBI Taxonomy" id="6339"/>
    <lineage>
        <taxon>Eukaryota</taxon>
        <taxon>Metazoa</taxon>
        <taxon>Ecdysozoa</taxon>
        <taxon>Nematoda</taxon>
        <taxon>Chromadorea</taxon>
        <taxon>Rhabditida</taxon>
        <taxon>Rhabditina</taxon>
        <taxon>Rhabditomorpha</taxon>
        <taxon>Strongyloidea</taxon>
        <taxon>Heligmosomidae</taxon>
        <taxon>Heligmosomoides</taxon>
    </lineage>
</organism>
<dbReference type="OrthoDB" id="424543at2759"/>
<sequence length="180" mass="20872">MRLKRPERLKQHLRGREFADRRHLEMEDSEFFSSQPSEFCRKGIERLPGRWTLKGKLYRTVVRPALLYGSECWALDFEAPGKRPRGAPRKRWKDVIKRDLAEVGATADDALEDEVATDHKNSRPCDCAGLNAQEKKKKKKKSKMRTNRRQCGLAAAVPDALNVSRFMTDPQELNQCRYRA</sequence>
<accession>A0A3P8DRG5</accession>
<dbReference type="WBParaSite" id="HPBE_0001403401-mRNA-1">
    <property type="protein sequence ID" value="HPBE_0001403401-mRNA-1"/>
    <property type="gene ID" value="HPBE_0001403401"/>
</dbReference>
<keyword evidence="2" id="KW-1185">Reference proteome</keyword>
<dbReference type="Proteomes" id="UP000050761">
    <property type="component" value="Unassembled WGS sequence"/>
</dbReference>
<reference evidence="3" key="2">
    <citation type="submission" date="2019-09" db="UniProtKB">
        <authorList>
            <consortium name="WormBaseParasite"/>
        </authorList>
    </citation>
    <scope>IDENTIFICATION</scope>
</reference>